<evidence type="ECO:0008006" key="2">
    <source>
        <dbReference type="Google" id="ProtNLM"/>
    </source>
</evidence>
<gene>
    <name evidence="1" type="ORF">ARTV_2406</name>
</gene>
<dbReference type="EMBL" id="UFQR01000010">
    <property type="protein sequence ID" value="SSW96145.1"/>
    <property type="molecule type" value="Genomic_DNA"/>
</dbReference>
<organism evidence="1">
    <name type="scientific">Arsenophonus endosymbiont of Trialeurodes vaporariorum</name>
    <dbReference type="NCBI Taxonomy" id="235567"/>
    <lineage>
        <taxon>Bacteria</taxon>
        <taxon>Pseudomonadati</taxon>
        <taxon>Pseudomonadota</taxon>
        <taxon>Gammaproteobacteria</taxon>
        <taxon>Enterobacterales</taxon>
        <taxon>Morganellaceae</taxon>
        <taxon>Arsenophonus</taxon>
    </lineage>
</organism>
<dbReference type="PROSITE" id="PS51257">
    <property type="entry name" value="PROKAR_LIPOPROTEIN"/>
    <property type="match status" value="1"/>
</dbReference>
<accession>A0A3B0M0G1</accession>
<sequence precursor="true">MNRLKLKIAFSSCLLLAACDKQTETTMSYNENKPIPLAIKMMGNSFQPDVSNVVITQRTNRVESPDSVEVSIVESGLLDDSVEAIKTIFTFILKDDKWILEKPQDVLIKCYEGRGHKDFSPETCN</sequence>
<name>A0A3B0M0G1_9GAMM</name>
<proteinExistence type="predicted"/>
<protein>
    <recommendedName>
        <fullName evidence="2">Lipoprotein</fullName>
    </recommendedName>
</protein>
<reference evidence="1" key="1">
    <citation type="submission" date="2018-04" db="EMBL/GenBank/DDBJ databases">
        <authorList>
            <person name="Go L.Y."/>
            <person name="Mitchell J.A."/>
        </authorList>
    </citation>
    <scope>NUCLEOTIDE SEQUENCE</scope>
    <source>
        <strain evidence="1">ARTV</strain>
    </source>
</reference>
<dbReference type="AlphaFoldDB" id="A0A3B0M0G1"/>
<evidence type="ECO:0000313" key="1">
    <source>
        <dbReference type="EMBL" id="SSW96145.1"/>
    </source>
</evidence>